<dbReference type="AlphaFoldDB" id="H1S842"/>
<evidence type="ECO:0000313" key="2">
    <source>
        <dbReference type="Proteomes" id="UP000005808"/>
    </source>
</evidence>
<sequence>MPKLIEFVDSLPKSTVGKVLRRELRN</sequence>
<gene>
    <name evidence="1" type="ORF">OR16_20702</name>
</gene>
<name>H1S842_9BURK</name>
<dbReference type="Proteomes" id="UP000005808">
    <property type="component" value="Unassembled WGS sequence"/>
</dbReference>
<dbReference type="EMBL" id="AHJE01000050">
    <property type="protein sequence ID" value="EHP41311.1"/>
    <property type="molecule type" value="Genomic_DNA"/>
</dbReference>
<dbReference type="InterPro" id="IPR045851">
    <property type="entry name" value="AMP-bd_C_sf"/>
</dbReference>
<evidence type="ECO:0000313" key="1">
    <source>
        <dbReference type="EMBL" id="EHP41311.1"/>
    </source>
</evidence>
<keyword evidence="1" id="KW-0436">Ligase</keyword>
<dbReference type="GO" id="GO:0016874">
    <property type="term" value="F:ligase activity"/>
    <property type="evidence" value="ECO:0007669"/>
    <property type="project" value="UniProtKB-KW"/>
</dbReference>
<dbReference type="Gene3D" id="3.30.300.30">
    <property type="match status" value="1"/>
</dbReference>
<proteinExistence type="predicted"/>
<dbReference type="SUPFAM" id="SSF56801">
    <property type="entry name" value="Acetyl-CoA synthetase-like"/>
    <property type="match status" value="1"/>
</dbReference>
<organism evidence="1 2">
    <name type="scientific">Cupriavidus basilensis OR16</name>
    <dbReference type="NCBI Taxonomy" id="1127483"/>
    <lineage>
        <taxon>Bacteria</taxon>
        <taxon>Pseudomonadati</taxon>
        <taxon>Pseudomonadota</taxon>
        <taxon>Betaproteobacteria</taxon>
        <taxon>Burkholderiales</taxon>
        <taxon>Burkholderiaceae</taxon>
        <taxon>Cupriavidus</taxon>
    </lineage>
</organism>
<protein>
    <submittedName>
        <fullName evidence="1">AMP-dependent synthetase and ligase</fullName>
    </submittedName>
</protein>
<comment type="caution">
    <text evidence="1">The sequence shown here is derived from an EMBL/GenBank/DDBJ whole genome shotgun (WGS) entry which is preliminary data.</text>
</comment>
<reference evidence="1 2" key="1">
    <citation type="journal article" date="2012" name="J. Bacteriol.">
        <title>De Novo Genome Project of Cupriavidus basilensis OR16.</title>
        <authorList>
            <person name="Cserhati M."/>
            <person name="Kriszt B."/>
            <person name="Szoboszlay S."/>
            <person name="Toth A."/>
            <person name="Szabo I."/>
            <person name="Tancsics A."/>
            <person name="Nagy I."/>
            <person name="Horvath B."/>
            <person name="Nagy I."/>
            <person name="Kukolya J."/>
        </authorList>
    </citation>
    <scope>NUCLEOTIDE SEQUENCE [LARGE SCALE GENOMIC DNA]</scope>
    <source>
        <strain evidence="1 2">OR16</strain>
    </source>
</reference>
<accession>H1S842</accession>